<keyword evidence="5" id="KW-1185">Reference proteome</keyword>
<keyword evidence="3" id="KW-0812">Transmembrane</keyword>
<dbReference type="RefSeq" id="WP_181759075.1">
    <property type="nucleotide sequence ID" value="NZ_BMCR01000004.1"/>
</dbReference>
<evidence type="ECO:0000256" key="3">
    <source>
        <dbReference type="SAM" id="Phobius"/>
    </source>
</evidence>
<comment type="caution">
    <text evidence="4">The sequence shown here is derived from an EMBL/GenBank/DDBJ whole genome shotgun (WGS) entry which is preliminary data.</text>
</comment>
<dbReference type="GO" id="GO:0005886">
    <property type="term" value="C:plasma membrane"/>
    <property type="evidence" value="ECO:0007669"/>
    <property type="project" value="TreeGrafter"/>
</dbReference>
<reference evidence="4 5" key="2">
    <citation type="submission" date="2020-08" db="EMBL/GenBank/DDBJ databases">
        <title>Stappia taiwanensis sp. nov., isolated from a coastal thermal spring.</title>
        <authorList>
            <person name="Kampfer P."/>
        </authorList>
    </citation>
    <scope>NUCLEOTIDE SEQUENCE [LARGE SCALE GENOMIC DNA]</scope>
    <source>
        <strain evidence="4 5">DSM 23284</strain>
    </source>
</reference>
<keyword evidence="3" id="KW-1133">Transmembrane helix</keyword>
<protein>
    <submittedName>
        <fullName evidence="4">Lipopolysaccharide biosynthesis protein</fullName>
    </submittedName>
</protein>
<keyword evidence="3" id="KW-0472">Membrane</keyword>
<reference evidence="4 5" key="1">
    <citation type="submission" date="2020-07" db="EMBL/GenBank/DDBJ databases">
        <authorList>
            <person name="Li M."/>
        </authorList>
    </citation>
    <scope>NUCLEOTIDE SEQUENCE [LARGE SCALE GENOMIC DNA]</scope>
    <source>
        <strain evidence="4 5">DSM 23284</strain>
    </source>
</reference>
<accession>A0A838XVK6</accession>
<evidence type="ECO:0000256" key="1">
    <source>
        <dbReference type="SAM" id="Coils"/>
    </source>
</evidence>
<organism evidence="4 5">
    <name type="scientific">Stappia taiwanensis</name>
    <dbReference type="NCBI Taxonomy" id="992267"/>
    <lineage>
        <taxon>Bacteria</taxon>
        <taxon>Pseudomonadati</taxon>
        <taxon>Pseudomonadota</taxon>
        <taxon>Alphaproteobacteria</taxon>
        <taxon>Hyphomicrobiales</taxon>
        <taxon>Stappiaceae</taxon>
        <taxon>Stappia</taxon>
    </lineage>
</organism>
<feature type="transmembrane region" description="Helical" evidence="3">
    <location>
        <begin position="63"/>
        <end position="86"/>
    </location>
</feature>
<dbReference type="PANTHER" id="PTHR32309">
    <property type="entry name" value="TYROSINE-PROTEIN KINASE"/>
    <property type="match status" value="1"/>
</dbReference>
<dbReference type="AlphaFoldDB" id="A0A838XVK6"/>
<dbReference type="GO" id="GO:0004713">
    <property type="term" value="F:protein tyrosine kinase activity"/>
    <property type="evidence" value="ECO:0007669"/>
    <property type="project" value="TreeGrafter"/>
</dbReference>
<evidence type="ECO:0000256" key="2">
    <source>
        <dbReference type="SAM" id="MobiDB-lite"/>
    </source>
</evidence>
<gene>
    <name evidence="4" type="ORF">H1W37_04405</name>
</gene>
<dbReference type="Proteomes" id="UP000559404">
    <property type="component" value="Unassembled WGS sequence"/>
</dbReference>
<feature type="coiled-coil region" evidence="1">
    <location>
        <begin position="233"/>
        <end position="260"/>
    </location>
</feature>
<proteinExistence type="predicted"/>
<name>A0A838XVK6_9HYPH</name>
<evidence type="ECO:0000313" key="4">
    <source>
        <dbReference type="EMBL" id="MBA4610880.1"/>
    </source>
</evidence>
<feature type="transmembrane region" description="Helical" evidence="3">
    <location>
        <begin position="404"/>
        <end position="424"/>
    </location>
</feature>
<feature type="region of interest" description="Disordered" evidence="2">
    <location>
        <begin position="1"/>
        <end position="31"/>
    </location>
</feature>
<dbReference type="EMBL" id="JACEON010000003">
    <property type="protein sequence ID" value="MBA4610880.1"/>
    <property type="molecule type" value="Genomic_DNA"/>
</dbReference>
<keyword evidence="1" id="KW-0175">Coiled coil</keyword>
<sequence length="429" mass="47562">MADKVENTAQVAAEPDKKNAPAPKAPAGKTEKAPVIPLRINKAAAAIAKTAELDLRPRALRHLIVKLSFVACVLLPTLFGALYFGLIASDRYAAGAGFSVRSMDSTTVGNDFLGALTGLSSVGTTTTDSYILLEYLKSRELLEELRKDIDFLQAYGSDEIDFLYRLDTEAPIEEVVEYWDWMISTSYDNTSSILNFEVQAFSAQDAQRVADLIVGYSQRLINRLSEEARKDAVEFAKKEVASAELRLKILRKEMQEFRKTSNAIDPTASAAAQVELVAGIEKELIELRSRLGSMTTTLDQDAPSVRQLRRQIAALETELRQKQSEVGLSGQEQGTVGSNLSSLLADYERLKVEQEFAQKAYAVALSSLERARVEADRQQRFLAVFRAPSTPEEAIYPKRLLNTFLVFVVALIVWGLGLLIAYSVRDHMR</sequence>
<evidence type="ECO:0000313" key="5">
    <source>
        <dbReference type="Proteomes" id="UP000559404"/>
    </source>
</evidence>
<dbReference type="PANTHER" id="PTHR32309:SF13">
    <property type="entry name" value="FERRIC ENTEROBACTIN TRANSPORT PROTEIN FEPE"/>
    <property type="match status" value="1"/>
</dbReference>
<dbReference type="InterPro" id="IPR050445">
    <property type="entry name" value="Bact_polysacc_biosynth/exp"/>
</dbReference>